<dbReference type="InterPro" id="IPR036271">
    <property type="entry name" value="Tet_transcr_reg_TetR-rel_C_sf"/>
</dbReference>
<dbReference type="PROSITE" id="PS01081">
    <property type="entry name" value="HTH_TETR_1"/>
    <property type="match status" value="1"/>
</dbReference>
<feature type="compositionally biased region" description="Low complexity" evidence="3">
    <location>
        <begin position="261"/>
        <end position="274"/>
    </location>
</feature>
<dbReference type="InterPro" id="IPR023772">
    <property type="entry name" value="DNA-bd_HTH_TetR-type_CS"/>
</dbReference>
<evidence type="ECO:0000256" key="3">
    <source>
        <dbReference type="SAM" id="MobiDB-lite"/>
    </source>
</evidence>
<organism evidence="5 6">
    <name type="scientific">Streptomyces gilvosporeus</name>
    <dbReference type="NCBI Taxonomy" id="553510"/>
    <lineage>
        <taxon>Bacteria</taxon>
        <taxon>Bacillati</taxon>
        <taxon>Actinomycetota</taxon>
        <taxon>Actinomycetes</taxon>
        <taxon>Kitasatosporales</taxon>
        <taxon>Streptomycetaceae</taxon>
        <taxon>Streptomyces</taxon>
    </lineage>
</organism>
<dbReference type="Proteomes" id="UP000192726">
    <property type="component" value="Chromosome"/>
</dbReference>
<keyword evidence="6" id="KW-1185">Reference proteome</keyword>
<dbReference type="SUPFAM" id="SSF46689">
    <property type="entry name" value="Homeodomain-like"/>
    <property type="match status" value="1"/>
</dbReference>
<sequence>MPEAGGGSGVPTGGGGRSADEGGRSAGGRGKQVAGGRGGKSEQTRRLILETALRLFRERGYDKTTMRAIAQEAGVSVGNAYYYFASKEHLVQGFYDQMAEEHTAAVQVVLDTETKLARRLRGVLLAWLDIAEPYHEFAAQFFKNAADPASPLSPFSDESEGPREAVIALHRRLVDGADITVDAELAELLPRLLWLQQMGLVLYWVYDRSENCARSRALVERTSPLVARALAASRFRVLRPLVREVTDVLGEFLLPAAAARRGAGPGRRTSPTTPETAINNP</sequence>
<evidence type="ECO:0000259" key="4">
    <source>
        <dbReference type="PROSITE" id="PS50977"/>
    </source>
</evidence>
<dbReference type="InterPro" id="IPR050109">
    <property type="entry name" value="HTH-type_TetR-like_transc_reg"/>
</dbReference>
<evidence type="ECO:0000256" key="1">
    <source>
        <dbReference type="ARBA" id="ARBA00023125"/>
    </source>
</evidence>
<dbReference type="PANTHER" id="PTHR30055">
    <property type="entry name" value="HTH-TYPE TRANSCRIPTIONAL REGULATOR RUTR"/>
    <property type="match status" value="1"/>
</dbReference>
<feature type="region of interest" description="Disordered" evidence="3">
    <location>
        <begin position="1"/>
        <end position="42"/>
    </location>
</feature>
<dbReference type="PANTHER" id="PTHR30055:SF146">
    <property type="entry name" value="HTH-TYPE TRANSCRIPTIONAL DUAL REGULATOR CECR"/>
    <property type="match status" value="1"/>
</dbReference>
<dbReference type="Pfam" id="PF00440">
    <property type="entry name" value="TetR_N"/>
    <property type="match status" value="1"/>
</dbReference>
<dbReference type="GO" id="GO:0000976">
    <property type="term" value="F:transcription cis-regulatory region binding"/>
    <property type="evidence" value="ECO:0007669"/>
    <property type="project" value="TreeGrafter"/>
</dbReference>
<feature type="compositionally biased region" description="Gly residues" evidence="3">
    <location>
        <begin position="24"/>
        <end position="38"/>
    </location>
</feature>
<evidence type="ECO:0000313" key="6">
    <source>
        <dbReference type="Proteomes" id="UP000192726"/>
    </source>
</evidence>
<dbReference type="RefSeq" id="WP_083107079.1">
    <property type="nucleotide sequence ID" value="NZ_CP020569.1"/>
</dbReference>
<dbReference type="InterPro" id="IPR041673">
    <property type="entry name" value="TetR_C_23"/>
</dbReference>
<protein>
    <submittedName>
        <fullName evidence="5">TetR family transcriptional regulator</fullName>
    </submittedName>
</protein>
<dbReference type="KEGG" id="sgv:B1H19_25410"/>
<dbReference type="EMBL" id="CP020569">
    <property type="protein sequence ID" value="ARF57064.1"/>
    <property type="molecule type" value="Genomic_DNA"/>
</dbReference>
<dbReference type="PROSITE" id="PS50977">
    <property type="entry name" value="HTH_TETR_2"/>
    <property type="match status" value="1"/>
</dbReference>
<keyword evidence="1 2" id="KW-0238">DNA-binding</keyword>
<reference evidence="5 6" key="1">
    <citation type="submission" date="2017-04" db="EMBL/GenBank/DDBJ databases">
        <title>Complete Genome Sequence of Streptomyces gilvosporeus F607, a Capable Producer of Natamycin.</title>
        <authorList>
            <person name="Zong G."/>
            <person name="Zhong C."/>
            <person name="Fu J."/>
            <person name="Qin R."/>
            <person name="Cao G."/>
        </authorList>
    </citation>
    <scope>NUCLEOTIDE SEQUENCE [LARGE SCALE GENOMIC DNA]</scope>
    <source>
        <strain evidence="5 6">F607</strain>
    </source>
</reference>
<feature type="compositionally biased region" description="Gly residues" evidence="3">
    <location>
        <begin position="1"/>
        <end position="17"/>
    </location>
</feature>
<name>A0A1V0TVS7_9ACTN</name>
<feature type="region of interest" description="Disordered" evidence="3">
    <location>
        <begin position="261"/>
        <end position="281"/>
    </location>
</feature>
<dbReference type="Pfam" id="PF17931">
    <property type="entry name" value="TetR_C_23"/>
    <property type="match status" value="1"/>
</dbReference>
<dbReference type="GO" id="GO:0003700">
    <property type="term" value="F:DNA-binding transcription factor activity"/>
    <property type="evidence" value="ECO:0007669"/>
    <property type="project" value="TreeGrafter"/>
</dbReference>
<accession>A0A1V0TVS7</accession>
<dbReference type="SUPFAM" id="SSF48498">
    <property type="entry name" value="Tetracyclin repressor-like, C-terminal domain"/>
    <property type="match status" value="1"/>
</dbReference>
<dbReference type="STRING" id="553510.B1H19_25410"/>
<gene>
    <name evidence="5" type="ORF">B1H19_25410</name>
</gene>
<evidence type="ECO:0000313" key="5">
    <source>
        <dbReference type="EMBL" id="ARF57064.1"/>
    </source>
</evidence>
<dbReference type="AlphaFoldDB" id="A0A1V0TVS7"/>
<feature type="DNA-binding region" description="H-T-H motif" evidence="2">
    <location>
        <begin position="65"/>
        <end position="84"/>
    </location>
</feature>
<evidence type="ECO:0000256" key="2">
    <source>
        <dbReference type="PROSITE-ProRule" id="PRU00335"/>
    </source>
</evidence>
<dbReference type="PRINTS" id="PR00455">
    <property type="entry name" value="HTHTETR"/>
</dbReference>
<dbReference type="OrthoDB" id="116659at2"/>
<dbReference type="InterPro" id="IPR009057">
    <property type="entry name" value="Homeodomain-like_sf"/>
</dbReference>
<dbReference type="Gene3D" id="1.10.357.10">
    <property type="entry name" value="Tetracycline Repressor, domain 2"/>
    <property type="match status" value="1"/>
</dbReference>
<feature type="domain" description="HTH tetR-type" evidence="4">
    <location>
        <begin position="42"/>
        <end position="102"/>
    </location>
</feature>
<dbReference type="InterPro" id="IPR001647">
    <property type="entry name" value="HTH_TetR"/>
</dbReference>
<proteinExistence type="predicted"/>